<comment type="function">
    <text evidence="7">Key enzyme in folate metabolism. Catalyzes an essential reaction for de novo glycine and purine synthesis, and for DNA precursor synthesis.</text>
</comment>
<dbReference type="FunFam" id="3.40.430.10:FF:000002">
    <property type="entry name" value="Dihydrofolate reductase"/>
    <property type="match status" value="1"/>
</dbReference>
<organism evidence="11 12">
    <name type="scientific">Drosophila albomicans</name>
    <name type="common">Fruit fly</name>
    <dbReference type="NCBI Taxonomy" id="7291"/>
    <lineage>
        <taxon>Eukaryota</taxon>
        <taxon>Metazoa</taxon>
        <taxon>Ecdysozoa</taxon>
        <taxon>Arthropoda</taxon>
        <taxon>Hexapoda</taxon>
        <taxon>Insecta</taxon>
        <taxon>Pterygota</taxon>
        <taxon>Neoptera</taxon>
        <taxon>Endopterygota</taxon>
        <taxon>Diptera</taxon>
        <taxon>Brachycera</taxon>
        <taxon>Muscomorpha</taxon>
        <taxon>Ephydroidea</taxon>
        <taxon>Drosophilidae</taxon>
        <taxon>Drosophila</taxon>
    </lineage>
</organism>
<dbReference type="GO" id="GO:0046452">
    <property type="term" value="P:dihydrofolate metabolic process"/>
    <property type="evidence" value="ECO:0007669"/>
    <property type="project" value="TreeGrafter"/>
</dbReference>
<dbReference type="RefSeq" id="XP_034115670.2">
    <property type="nucleotide sequence ID" value="XM_034259779.2"/>
</dbReference>
<dbReference type="GeneID" id="117575530"/>
<evidence type="ECO:0000256" key="7">
    <source>
        <dbReference type="ARBA" id="ARBA00025067"/>
    </source>
</evidence>
<evidence type="ECO:0000256" key="2">
    <source>
        <dbReference type="ARBA" id="ARBA00009539"/>
    </source>
</evidence>
<evidence type="ECO:0000256" key="3">
    <source>
        <dbReference type="ARBA" id="ARBA00012856"/>
    </source>
</evidence>
<dbReference type="GO" id="GO:0050661">
    <property type="term" value="F:NADP binding"/>
    <property type="evidence" value="ECO:0007669"/>
    <property type="project" value="InterPro"/>
</dbReference>
<evidence type="ECO:0000313" key="11">
    <source>
        <dbReference type="Proteomes" id="UP000515160"/>
    </source>
</evidence>
<dbReference type="PRINTS" id="PR00070">
    <property type="entry name" value="DHFR"/>
</dbReference>
<keyword evidence="11" id="KW-1185">Reference proteome</keyword>
<comment type="catalytic activity">
    <reaction evidence="8">
        <text>(6S)-5,6,7,8-tetrahydrofolate + NADP(+) = 7,8-dihydrofolate + NADPH + H(+)</text>
        <dbReference type="Rhea" id="RHEA:15009"/>
        <dbReference type="ChEBI" id="CHEBI:15378"/>
        <dbReference type="ChEBI" id="CHEBI:57451"/>
        <dbReference type="ChEBI" id="CHEBI:57453"/>
        <dbReference type="ChEBI" id="CHEBI:57783"/>
        <dbReference type="ChEBI" id="CHEBI:58349"/>
        <dbReference type="EC" id="1.5.1.3"/>
    </reaction>
</comment>
<name>A0A6P8XWJ3_DROAB</name>
<dbReference type="GO" id="GO:0004146">
    <property type="term" value="F:dihydrofolate reductase activity"/>
    <property type="evidence" value="ECO:0007669"/>
    <property type="project" value="UniProtKB-EC"/>
</dbReference>
<dbReference type="InterPro" id="IPR001796">
    <property type="entry name" value="DHFR_dom"/>
</dbReference>
<gene>
    <name evidence="12" type="primary">LOC117575530</name>
</gene>
<comment type="pathway">
    <text evidence="1">Cofactor biosynthesis; tetrahydrofolate biosynthesis; 5,6,7,8-tetrahydrofolate from 7,8-dihydrofolate: step 1/1.</text>
</comment>
<evidence type="ECO:0000313" key="12">
    <source>
        <dbReference type="RefSeq" id="XP_034115670.2"/>
    </source>
</evidence>
<evidence type="ECO:0000256" key="9">
    <source>
        <dbReference type="RuleBase" id="RU004474"/>
    </source>
</evidence>
<dbReference type="Gene3D" id="3.40.430.10">
    <property type="entry name" value="Dihydrofolate Reductase, subunit A"/>
    <property type="match status" value="1"/>
</dbReference>
<comment type="similarity">
    <text evidence="2 9">Belongs to the dihydrofolate reductase family.</text>
</comment>
<dbReference type="Pfam" id="PF00186">
    <property type="entry name" value="DHFR_1"/>
    <property type="match status" value="1"/>
</dbReference>
<dbReference type="OrthoDB" id="4664297at2759"/>
<protein>
    <recommendedName>
        <fullName evidence="3">dihydrofolate reductase</fullName>
        <ecNumber evidence="3">1.5.1.3</ecNumber>
    </recommendedName>
</protein>
<dbReference type="GO" id="GO:0006730">
    <property type="term" value="P:one-carbon metabolic process"/>
    <property type="evidence" value="ECO:0007669"/>
    <property type="project" value="UniProtKB-KW"/>
</dbReference>
<keyword evidence="4" id="KW-0554">One-carbon metabolism</keyword>
<dbReference type="AlphaFoldDB" id="A0A6P8XWJ3"/>
<evidence type="ECO:0000256" key="1">
    <source>
        <dbReference type="ARBA" id="ARBA00004903"/>
    </source>
</evidence>
<dbReference type="PANTHER" id="PTHR48069">
    <property type="entry name" value="DIHYDROFOLATE REDUCTASE"/>
    <property type="match status" value="1"/>
</dbReference>
<sequence>MSQLLLSNKMLKYSLIVAVCESFGIGIKGDLPWHIKSELKYFSQTTKRVTDPQKRNVAIMGRKTYFGIPASKRPLPDRLNIVLSRTLTPADLPSDVLLCPDLETAMQKIENEEIGNQIENVWIVGGSGVYAEAMKSPRCHRLYLTQIKGNFECDTFFPEIPPSFCEVPLDAETPRGIQEENGIKYEYKILEKQ</sequence>
<evidence type="ECO:0000256" key="4">
    <source>
        <dbReference type="ARBA" id="ARBA00022563"/>
    </source>
</evidence>
<dbReference type="UniPathway" id="UPA00077">
    <property type="reaction ID" value="UER00158"/>
</dbReference>
<proteinExistence type="inferred from homology"/>
<evidence type="ECO:0000256" key="8">
    <source>
        <dbReference type="ARBA" id="ARBA00048873"/>
    </source>
</evidence>
<dbReference type="Proteomes" id="UP000515160">
    <property type="component" value="Chromosome 2R"/>
</dbReference>
<keyword evidence="6" id="KW-0560">Oxidoreductase</keyword>
<dbReference type="SUPFAM" id="SSF53597">
    <property type="entry name" value="Dihydrofolate reductase-like"/>
    <property type="match status" value="1"/>
</dbReference>
<evidence type="ECO:0000256" key="5">
    <source>
        <dbReference type="ARBA" id="ARBA00022857"/>
    </source>
</evidence>
<dbReference type="PROSITE" id="PS51330">
    <property type="entry name" value="DHFR_2"/>
    <property type="match status" value="1"/>
</dbReference>
<dbReference type="PROSITE" id="PS00075">
    <property type="entry name" value="DHFR_1"/>
    <property type="match status" value="1"/>
</dbReference>
<keyword evidence="5" id="KW-0521">NADP</keyword>
<feature type="domain" description="DHFR" evidence="10">
    <location>
        <begin position="12"/>
        <end position="192"/>
    </location>
</feature>
<dbReference type="GO" id="GO:0046655">
    <property type="term" value="P:folic acid metabolic process"/>
    <property type="evidence" value="ECO:0007669"/>
    <property type="project" value="TreeGrafter"/>
</dbReference>
<dbReference type="EC" id="1.5.1.3" evidence="3"/>
<dbReference type="CTD" id="1719"/>
<dbReference type="CDD" id="cd00209">
    <property type="entry name" value="DHFR"/>
    <property type="match status" value="1"/>
</dbReference>
<evidence type="ECO:0000259" key="10">
    <source>
        <dbReference type="PROSITE" id="PS51330"/>
    </source>
</evidence>
<accession>A0A6P8XWJ3</accession>
<dbReference type="GO" id="GO:0005739">
    <property type="term" value="C:mitochondrion"/>
    <property type="evidence" value="ECO:0007669"/>
    <property type="project" value="TreeGrafter"/>
</dbReference>
<dbReference type="GO" id="GO:0046654">
    <property type="term" value="P:tetrahydrofolate biosynthetic process"/>
    <property type="evidence" value="ECO:0007669"/>
    <property type="project" value="UniProtKB-UniPathway"/>
</dbReference>
<dbReference type="InterPro" id="IPR017925">
    <property type="entry name" value="DHFR_CS"/>
</dbReference>
<evidence type="ECO:0000256" key="6">
    <source>
        <dbReference type="ARBA" id="ARBA00023002"/>
    </source>
</evidence>
<dbReference type="InterPro" id="IPR012259">
    <property type="entry name" value="DHFR"/>
</dbReference>
<dbReference type="InterPro" id="IPR024072">
    <property type="entry name" value="DHFR-like_dom_sf"/>
</dbReference>
<reference evidence="12" key="1">
    <citation type="submission" date="2025-08" db="UniProtKB">
        <authorList>
            <consortium name="RefSeq"/>
        </authorList>
    </citation>
    <scope>IDENTIFICATION</scope>
    <source>
        <strain evidence="12">15112-1751.03</strain>
        <tissue evidence="12">Whole Adult</tissue>
    </source>
</reference>
<dbReference type="PANTHER" id="PTHR48069:SF3">
    <property type="entry name" value="DIHYDROFOLATE REDUCTASE"/>
    <property type="match status" value="1"/>
</dbReference>